<evidence type="ECO:0000256" key="7">
    <source>
        <dbReference type="ARBA" id="ARBA00023170"/>
    </source>
</evidence>
<dbReference type="PANTHER" id="PTHR24082">
    <property type="entry name" value="NUCLEAR HORMONE RECEPTOR"/>
    <property type="match status" value="1"/>
</dbReference>
<dbReference type="SUPFAM" id="SSF57716">
    <property type="entry name" value="Glucocorticoid receptor-like (DNA-binding domain)"/>
    <property type="match status" value="1"/>
</dbReference>
<dbReference type="PRINTS" id="PR00047">
    <property type="entry name" value="STROIDFINGER"/>
</dbReference>
<dbReference type="InterPro" id="IPR050234">
    <property type="entry name" value="Nuclear_hormone_rcpt_NR1"/>
</dbReference>
<dbReference type="GO" id="GO:0000122">
    <property type="term" value="P:negative regulation of transcription by RNA polymerase II"/>
    <property type="evidence" value="ECO:0007669"/>
    <property type="project" value="TreeGrafter"/>
</dbReference>
<evidence type="ECO:0000256" key="4">
    <source>
        <dbReference type="ARBA" id="ARBA00023015"/>
    </source>
</evidence>
<feature type="domain" description="Nuclear receptor" evidence="9">
    <location>
        <begin position="14"/>
        <end position="89"/>
    </location>
</feature>
<evidence type="ECO:0000259" key="9">
    <source>
        <dbReference type="PROSITE" id="PS51030"/>
    </source>
</evidence>
<dbReference type="EMBL" id="CAJPIZ010038679">
    <property type="protein sequence ID" value="CAG2121313.1"/>
    <property type="molecule type" value="Genomic_DNA"/>
</dbReference>
<dbReference type="InterPro" id="IPR001628">
    <property type="entry name" value="Znf_hrmn_rcpt"/>
</dbReference>
<evidence type="ECO:0000313" key="10">
    <source>
        <dbReference type="EMBL" id="CAD7647057.1"/>
    </source>
</evidence>
<feature type="non-terminal residue" evidence="10">
    <location>
        <position position="199"/>
    </location>
</feature>
<evidence type="ECO:0000256" key="8">
    <source>
        <dbReference type="ARBA" id="ARBA00023242"/>
    </source>
</evidence>
<evidence type="ECO:0000256" key="2">
    <source>
        <dbReference type="ARBA" id="ARBA00022771"/>
    </source>
</evidence>
<keyword evidence="7" id="KW-0675">Receptor</keyword>
<dbReference type="Gene3D" id="3.30.50.10">
    <property type="entry name" value="Erythroid Transcription Factor GATA-1, subunit A"/>
    <property type="match status" value="1"/>
</dbReference>
<evidence type="ECO:0000256" key="1">
    <source>
        <dbReference type="ARBA" id="ARBA00022723"/>
    </source>
</evidence>
<evidence type="ECO:0000256" key="5">
    <source>
        <dbReference type="ARBA" id="ARBA00023125"/>
    </source>
</evidence>
<keyword evidence="4" id="KW-0805">Transcription regulation</keyword>
<evidence type="ECO:0000313" key="11">
    <source>
        <dbReference type="Proteomes" id="UP000759131"/>
    </source>
</evidence>
<keyword evidence="3" id="KW-0862">Zinc</keyword>
<protein>
    <recommendedName>
        <fullName evidence="9">Nuclear receptor domain-containing protein</fullName>
    </recommendedName>
</protein>
<dbReference type="OrthoDB" id="6355676at2759"/>
<dbReference type="AlphaFoldDB" id="A0A7R9LV45"/>
<evidence type="ECO:0000256" key="6">
    <source>
        <dbReference type="ARBA" id="ARBA00023163"/>
    </source>
</evidence>
<sequence>MKKQYRKLTDKSIVKLCEVCGETANGYNFNAITCESCKSFFRRNALTDKEYKCAFKQNCLINVSTRRYCRRCRLKKCFDLGMKKEWILSEEQRMRRKPLKNNRKNRSTNDNEINFMTDSSCEEQEGNENADNDVLDKVFADNSISDEEINTQIKEIENCIEDNAYEMSVISVGRPIDNYSTTFNELEANRLGELLSAAN</sequence>
<dbReference type="InterPro" id="IPR013088">
    <property type="entry name" value="Znf_NHR/GATA"/>
</dbReference>
<keyword evidence="1" id="KW-0479">Metal-binding</keyword>
<dbReference type="Pfam" id="PF00105">
    <property type="entry name" value="zf-C4"/>
    <property type="match status" value="1"/>
</dbReference>
<proteinExistence type="predicted"/>
<keyword evidence="5" id="KW-0238">DNA-binding</keyword>
<reference evidence="10" key="1">
    <citation type="submission" date="2020-11" db="EMBL/GenBank/DDBJ databases">
        <authorList>
            <person name="Tran Van P."/>
        </authorList>
    </citation>
    <scope>NUCLEOTIDE SEQUENCE</scope>
</reference>
<dbReference type="GO" id="GO:0008270">
    <property type="term" value="F:zinc ion binding"/>
    <property type="evidence" value="ECO:0007669"/>
    <property type="project" value="UniProtKB-KW"/>
</dbReference>
<dbReference type="Proteomes" id="UP000759131">
    <property type="component" value="Unassembled WGS sequence"/>
</dbReference>
<dbReference type="PROSITE" id="PS51030">
    <property type="entry name" value="NUCLEAR_REC_DBD_2"/>
    <property type="match status" value="1"/>
</dbReference>
<keyword evidence="8" id="KW-0539">Nucleus</keyword>
<evidence type="ECO:0000256" key="3">
    <source>
        <dbReference type="ARBA" id="ARBA00022833"/>
    </source>
</evidence>
<keyword evidence="6" id="KW-0804">Transcription</keyword>
<dbReference type="GO" id="GO:0000978">
    <property type="term" value="F:RNA polymerase II cis-regulatory region sequence-specific DNA binding"/>
    <property type="evidence" value="ECO:0007669"/>
    <property type="project" value="TreeGrafter"/>
</dbReference>
<organism evidence="10">
    <name type="scientific">Medioppia subpectinata</name>
    <dbReference type="NCBI Taxonomy" id="1979941"/>
    <lineage>
        <taxon>Eukaryota</taxon>
        <taxon>Metazoa</taxon>
        <taxon>Ecdysozoa</taxon>
        <taxon>Arthropoda</taxon>
        <taxon>Chelicerata</taxon>
        <taxon>Arachnida</taxon>
        <taxon>Acari</taxon>
        <taxon>Acariformes</taxon>
        <taxon>Sarcoptiformes</taxon>
        <taxon>Oribatida</taxon>
        <taxon>Brachypylina</taxon>
        <taxon>Oppioidea</taxon>
        <taxon>Oppiidae</taxon>
        <taxon>Medioppia</taxon>
    </lineage>
</organism>
<dbReference type="PROSITE" id="PS00031">
    <property type="entry name" value="NUCLEAR_REC_DBD_1"/>
    <property type="match status" value="1"/>
</dbReference>
<dbReference type="SMART" id="SM00399">
    <property type="entry name" value="ZnF_C4"/>
    <property type="match status" value="1"/>
</dbReference>
<name>A0A7R9LV45_9ACAR</name>
<keyword evidence="11" id="KW-1185">Reference proteome</keyword>
<dbReference type="GO" id="GO:0004879">
    <property type="term" value="F:nuclear receptor activity"/>
    <property type="evidence" value="ECO:0007669"/>
    <property type="project" value="TreeGrafter"/>
</dbReference>
<keyword evidence="2" id="KW-0863">Zinc-finger</keyword>
<dbReference type="GO" id="GO:0045944">
    <property type="term" value="P:positive regulation of transcription by RNA polymerase II"/>
    <property type="evidence" value="ECO:0007669"/>
    <property type="project" value="TreeGrafter"/>
</dbReference>
<dbReference type="PANTHER" id="PTHR24082:SF283">
    <property type="entry name" value="NUCLEAR HORMONE RECEPTOR HR96"/>
    <property type="match status" value="1"/>
</dbReference>
<gene>
    <name evidence="10" type="ORF">OSB1V03_LOCUS21259</name>
</gene>
<dbReference type="GO" id="GO:0030154">
    <property type="term" value="P:cell differentiation"/>
    <property type="evidence" value="ECO:0007669"/>
    <property type="project" value="TreeGrafter"/>
</dbReference>
<accession>A0A7R9LV45</accession>
<dbReference type="EMBL" id="OC893254">
    <property type="protein sequence ID" value="CAD7647057.1"/>
    <property type="molecule type" value="Genomic_DNA"/>
</dbReference>